<feature type="domain" description="Reverse transcriptase" evidence="2">
    <location>
        <begin position="3"/>
        <end position="150"/>
    </location>
</feature>
<keyword evidence="1" id="KW-1133">Transmembrane helix</keyword>
<dbReference type="HOGENOM" id="CLU_1450099_0_0_1"/>
<dbReference type="PANTHER" id="PTHR31635:SF196">
    <property type="entry name" value="REVERSE TRANSCRIPTASE DOMAIN-CONTAINING PROTEIN-RELATED"/>
    <property type="match status" value="1"/>
</dbReference>
<keyword evidence="4" id="KW-1185">Reference proteome</keyword>
<dbReference type="PANTHER" id="PTHR31635">
    <property type="entry name" value="REVERSE TRANSCRIPTASE DOMAIN-CONTAINING PROTEIN-RELATED"/>
    <property type="match status" value="1"/>
</dbReference>
<protein>
    <recommendedName>
        <fullName evidence="2">Reverse transcriptase domain-containing protein</fullName>
    </recommendedName>
</protein>
<accession>A0A061F967</accession>
<reference evidence="3 4" key="1">
    <citation type="journal article" date="2013" name="Genome Biol.">
        <title>The genome sequence of the most widely cultivated cacao type and its use to identify candidate genes regulating pod color.</title>
        <authorList>
            <person name="Motamayor J.C."/>
            <person name="Mockaitis K."/>
            <person name="Schmutz J."/>
            <person name="Haiminen N."/>
            <person name="Iii D.L."/>
            <person name="Cornejo O."/>
            <person name="Findley S.D."/>
            <person name="Zheng P."/>
            <person name="Utro F."/>
            <person name="Royaert S."/>
            <person name="Saski C."/>
            <person name="Jenkins J."/>
            <person name="Podicheti R."/>
            <person name="Zhao M."/>
            <person name="Scheffler B.E."/>
            <person name="Stack J.C."/>
            <person name="Feltus F.A."/>
            <person name="Mustiga G.M."/>
            <person name="Amores F."/>
            <person name="Phillips W."/>
            <person name="Marelli J.P."/>
            <person name="May G.D."/>
            <person name="Shapiro H."/>
            <person name="Ma J."/>
            <person name="Bustamante C.D."/>
            <person name="Schnell R.J."/>
            <person name="Main D."/>
            <person name="Gilbert D."/>
            <person name="Parida L."/>
            <person name="Kuhn D.N."/>
        </authorList>
    </citation>
    <scope>NUCLEOTIDE SEQUENCE [LARGE SCALE GENOMIC DNA]</scope>
    <source>
        <strain evidence="4">cv. Matina 1-6</strain>
    </source>
</reference>
<dbReference type="Proteomes" id="UP000026915">
    <property type="component" value="Chromosome 7"/>
</dbReference>
<dbReference type="AlphaFoldDB" id="A0A061F967"/>
<dbReference type="eggNOG" id="KOG1075">
    <property type="taxonomic scope" value="Eukaryota"/>
</dbReference>
<name>A0A061F967_THECC</name>
<evidence type="ECO:0000313" key="3">
    <source>
        <dbReference type="EMBL" id="EOY13890.1"/>
    </source>
</evidence>
<dbReference type="InterPro" id="IPR043502">
    <property type="entry name" value="DNA/RNA_pol_sf"/>
</dbReference>
<dbReference type="EMBL" id="CM001885">
    <property type="protein sequence ID" value="EOY13890.1"/>
    <property type="molecule type" value="Genomic_DNA"/>
</dbReference>
<keyword evidence="1" id="KW-0812">Transmembrane</keyword>
<keyword evidence="1" id="KW-0472">Membrane</keyword>
<dbReference type="InterPro" id="IPR000477">
    <property type="entry name" value="RT_dom"/>
</dbReference>
<sequence>MIIMGCFCKIIAKTLALRMRKVIGEAIGVNQFVFIQGRQFLDCAFIASEMVDLMKKNRRGSLFLKVDFEKAFDSIAWDFLYHTMRLMGFRDKWCKWVMAYVSTTTISILVNGTLTREIHMGKGLRQGGPLSLLLFNLVVEVFSALMYKAINRKHFKAMSGAKDKFSKMLSLWARVGAKYGGGIGGQN</sequence>
<gene>
    <name evidence="3" type="ORF">TCM_032610</name>
</gene>
<dbReference type="SUPFAM" id="SSF56672">
    <property type="entry name" value="DNA/RNA polymerases"/>
    <property type="match status" value="1"/>
</dbReference>
<evidence type="ECO:0000313" key="4">
    <source>
        <dbReference type="Proteomes" id="UP000026915"/>
    </source>
</evidence>
<evidence type="ECO:0000256" key="1">
    <source>
        <dbReference type="SAM" id="Phobius"/>
    </source>
</evidence>
<proteinExistence type="predicted"/>
<dbReference type="InParanoid" id="A0A061F967"/>
<dbReference type="STRING" id="3641.A0A061F967"/>
<dbReference type="Gramene" id="EOY13890">
    <property type="protein sequence ID" value="EOY13890"/>
    <property type="gene ID" value="TCM_032610"/>
</dbReference>
<organism evidence="3 4">
    <name type="scientific">Theobroma cacao</name>
    <name type="common">Cacao</name>
    <name type="synonym">Cocoa</name>
    <dbReference type="NCBI Taxonomy" id="3641"/>
    <lineage>
        <taxon>Eukaryota</taxon>
        <taxon>Viridiplantae</taxon>
        <taxon>Streptophyta</taxon>
        <taxon>Embryophyta</taxon>
        <taxon>Tracheophyta</taxon>
        <taxon>Spermatophyta</taxon>
        <taxon>Magnoliopsida</taxon>
        <taxon>eudicotyledons</taxon>
        <taxon>Gunneridae</taxon>
        <taxon>Pentapetalae</taxon>
        <taxon>rosids</taxon>
        <taxon>malvids</taxon>
        <taxon>Malvales</taxon>
        <taxon>Malvaceae</taxon>
        <taxon>Byttnerioideae</taxon>
        <taxon>Theobroma</taxon>
    </lineage>
</organism>
<dbReference type="OMA" id="DCHADIC"/>
<feature type="transmembrane region" description="Helical" evidence="1">
    <location>
        <begin position="130"/>
        <end position="150"/>
    </location>
</feature>
<evidence type="ECO:0000259" key="2">
    <source>
        <dbReference type="Pfam" id="PF00078"/>
    </source>
</evidence>
<feature type="transmembrane region" description="Helical" evidence="1">
    <location>
        <begin position="93"/>
        <end position="110"/>
    </location>
</feature>
<dbReference type="Pfam" id="PF00078">
    <property type="entry name" value="RVT_1"/>
    <property type="match status" value="1"/>
</dbReference>